<organism evidence="1 2">
    <name type="scientific">Truncatella angustata</name>
    <dbReference type="NCBI Taxonomy" id="152316"/>
    <lineage>
        <taxon>Eukaryota</taxon>
        <taxon>Fungi</taxon>
        <taxon>Dikarya</taxon>
        <taxon>Ascomycota</taxon>
        <taxon>Pezizomycotina</taxon>
        <taxon>Sordariomycetes</taxon>
        <taxon>Xylariomycetidae</taxon>
        <taxon>Amphisphaeriales</taxon>
        <taxon>Sporocadaceae</taxon>
        <taxon>Truncatella</taxon>
    </lineage>
</organism>
<proteinExistence type="predicted"/>
<name>A0A9P8UTA4_9PEZI</name>
<dbReference type="GeneID" id="70131049"/>
<accession>A0A9P8UTA4</accession>
<comment type="caution">
    <text evidence="1">The sequence shown here is derived from an EMBL/GenBank/DDBJ whole genome shotgun (WGS) entry which is preliminary data.</text>
</comment>
<dbReference type="RefSeq" id="XP_045962038.1">
    <property type="nucleotide sequence ID" value="XM_046102157.1"/>
</dbReference>
<evidence type="ECO:0000313" key="1">
    <source>
        <dbReference type="EMBL" id="KAH6657804.1"/>
    </source>
</evidence>
<reference evidence="1" key="1">
    <citation type="journal article" date="2021" name="Nat. Commun.">
        <title>Genetic determinants of endophytism in the Arabidopsis root mycobiome.</title>
        <authorList>
            <person name="Mesny F."/>
            <person name="Miyauchi S."/>
            <person name="Thiergart T."/>
            <person name="Pickel B."/>
            <person name="Atanasova L."/>
            <person name="Karlsson M."/>
            <person name="Huettel B."/>
            <person name="Barry K.W."/>
            <person name="Haridas S."/>
            <person name="Chen C."/>
            <person name="Bauer D."/>
            <person name="Andreopoulos W."/>
            <person name="Pangilinan J."/>
            <person name="LaButti K."/>
            <person name="Riley R."/>
            <person name="Lipzen A."/>
            <person name="Clum A."/>
            <person name="Drula E."/>
            <person name="Henrissat B."/>
            <person name="Kohler A."/>
            <person name="Grigoriev I.V."/>
            <person name="Martin F.M."/>
            <person name="Hacquard S."/>
        </authorList>
    </citation>
    <scope>NUCLEOTIDE SEQUENCE</scope>
    <source>
        <strain evidence="1">MPI-SDFR-AT-0073</strain>
    </source>
</reference>
<dbReference type="Proteomes" id="UP000758603">
    <property type="component" value="Unassembled WGS sequence"/>
</dbReference>
<evidence type="ECO:0000313" key="2">
    <source>
        <dbReference type="Proteomes" id="UP000758603"/>
    </source>
</evidence>
<gene>
    <name evidence="1" type="ORF">BKA67DRAFT_556413</name>
</gene>
<dbReference type="EMBL" id="JAGPXC010000002">
    <property type="protein sequence ID" value="KAH6657804.1"/>
    <property type="molecule type" value="Genomic_DNA"/>
</dbReference>
<keyword evidence="2" id="KW-1185">Reference proteome</keyword>
<dbReference type="AlphaFoldDB" id="A0A9P8UTA4"/>
<sequence>MDKKVLFLRGGTLFHTRNSIVCEIGAVLVYIGSKPDAANRLESWNHKPQYPKYHHHNINISASNSTMQQPRTIADFGLTRWQVNYHSTLQEYGLTRDLFTPLEDFDCLNPFLGQDRDWREIYLVPSPKPWGPLIFYAVEDGAIITRFACLLDPESPTGRQTEMRLHELLLDSYTAAHRNPKTLQYVGFVGMTANDNSSLAMFLEYEKQGKAFDSNSHIVMTPSSPRWEGEFVVLNPYLKSVMHLVRELARLIERDVTIRQVLMGLDVASHTYMLVELDHKEG</sequence>
<protein>
    <submittedName>
        <fullName evidence="1">Uncharacterized protein</fullName>
    </submittedName>
</protein>